<reference evidence="1" key="1">
    <citation type="submission" date="2018-01" db="EMBL/GenBank/DDBJ databases">
        <authorList>
            <person name="Regsiter A."/>
            <person name="William W."/>
        </authorList>
    </citation>
    <scope>NUCLEOTIDE SEQUENCE</scope>
    <source>
        <strain evidence="1">TRIP AH-1</strain>
    </source>
</reference>
<dbReference type="AlphaFoldDB" id="A0A445MR71"/>
<name>A0A445MR71_9BACT</name>
<dbReference type="Gene3D" id="3.40.50.2300">
    <property type="match status" value="1"/>
</dbReference>
<organism evidence="1">
    <name type="scientific">uncultured Desulfobacterium sp</name>
    <dbReference type="NCBI Taxonomy" id="201089"/>
    <lineage>
        <taxon>Bacteria</taxon>
        <taxon>Pseudomonadati</taxon>
        <taxon>Thermodesulfobacteriota</taxon>
        <taxon>Desulfobacteria</taxon>
        <taxon>Desulfobacterales</taxon>
        <taxon>Desulfobacteriaceae</taxon>
        <taxon>Desulfobacterium</taxon>
        <taxon>environmental samples</taxon>
    </lineage>
</organism>
<evidence type="ECO:0000313" key="1">
    <source>
        <dbReference type="EMBL" id="SPD71984.1"/>
    </source>
</evidence>
<gene>
    <name evidence="1" type="ORF">PITCH_A1150019</name>
</gene>
<accession>A0A445MR71</accession>
<proteinExistence type="predicted"/>
<dbReference type="EMBL" id="OJIN01000019">
    <property type="protein sequence ID" value="SPD71984.1"/>
    <property type="molecule type" value="Genomic_DNA"/>
</dbReference>
<sequence length="207" mass="23409">MGYTICFIDDSEFEHSLVRNQIAPQAPDMEFVQAYTFAEAKGLLGQSHPSLFLLDLWGKDDAVTEPYFPTRAEIEGKIGGFPTLDYVYGGLSEFKGDLSNEYLKRLFSIVACWRSLFEEVCAGIGQNNKYGLYNLSQARQYYPDTPSVFYTRKALINDAVAMFRAKADGLFIKPSGINDDHTRSLTKEYAPTLAEDLRRIIRSGRKN</sequence>
<protein>
    <submittedName>
        <fullName evidence="1">Uncharacterized protein</fullName>
    </submittedName>
</protein>